<dbReference type="KEGG" id="mtua:CSH63_17825"/>
<evidence type="ECO:0000313" key="2">
    <source>
        <dbReference type="Proteomes" id="UP000267804"/>
    </source>
</evidence>
<dbReference type="RefSeq" id="WP_120571258.1">
    <property type="nucleotide sequence ID" value="NZ_CP024087.1"/>
</dbReference>
<sequence length="87" mass="9498">MTAYVVEVNEGVIEASRQGVDWWLVFRARYATSGRLRETKPACIVGGLIEVACDDRDDADWLAAHMVDHGGLPRTAVRVKAAAQVEG</sequence>
<accession>A0A386WPH3</accession>
<dbReference type="AlphaFoldDB" id="A0A386WPH3"/>
<gene>
    <name evidence="1" type="ORF">CSH63_17825</name>
</gene>
<organism evidence="1 2">
    <name type="scientific">Micromonospora tulbaghiae</name>
    <dbReference type="NCBI Taxonomy" id="479978"/>
    <lineage>
        <taxon>Bacteria</taxon>
        <taxon>Bacillati</taxon>
        <taxon>Actinomycetota</taxon>
        <taxon>Actinomycetes</taxon>
        <taxon>Micromonosporales</taxon>
        <taxon>Micromonosporaceae</taxon>
        <taxon>Micromonospora</taxon>
    </lineage>
</organism>
<protein>
    <submittedName>
        <fullName evidence="1">Uncharacterized protein</fullName>
    </submittedName>
</protein>
<name>A0A386WPH3_9ACTN</name>
<evidence type="ECO:0000313" key="1">
    <source>
        <dbReference type="EMBL" id="AYF29290.1"/>
    </source>
</evidence>
<dbReference type="Proteomes" id="UP000267804">
    <property type="component" value="Chromosome"/>
</dbReference>
<reference evidence="1 2" key="1">
    <citation type="submission" date="2017-10" db="EMBL/GenBank/DDBJ databases">
        <title>Integration of genomic and chemical information greatly accelerates assignment of the full stereostructure of myelolactone, a potent inhibitor of myeloma from a marine-derived Micromonospora.</title>
        <authorList>
            <person name="Kim M.C."/>
            <person name="Machado H."/>
            <person name="Jensen P.R."/>
            <person name="Fenical W."/>
        </authorList>
    </citation>
    <scope>NUCLEOTIDE SEQUENCE [LARGE SCALE GENOMIC DNA]</scope>
    <source>
        <strain evidence="1 2">CNY-010</strain>
    </source>
</reference>
<dbReference type="EMBL" id="CP024087">
    <property type="protein sequence ID" value="AYF29290.1"/>
    <property type="molecule type" value="Genomic_DNA"/>
</dbReference>
<proteinExistence type="predicted"/>